<evidence type="ECO:0000313" key="2">
    <source>
        <dbReference type="Proteomes" id="UP000662074"/>
    </source>
</evidence>
<keyword evidence="2" id="KW-1185">Reference proteome</keyword>
<comment type="caution">
    <text evidence="1">The sequence shown here is derived from an EMBL/GenBank/DDBJ whole genome shotgun (WGS) entry which is preliminary data.</text>
</comment>
<dbReference type="AlphaFoldDB" id="A0A917JAU6"/>
<gene>
    <name evidence="1" type="ORF">GCM10011425_29260</name>
</gene>
<dbReference type="Proteomes" id="UP000662074">
    <property type="component" value="Unassembled WGS sequence"/>
</dbReference>
<sequence>MLNGKLYVAHERKEILEERTLANLYLKPLVAMFNKNNQSEKSYINSTVRDVGLEYQYIIRYVW</sequence>
<protein>
    <submittedName>
        <fullName evidence="1">Uncharacterized protein</fullName>
    </submittedName>
</protein>
<accession>A0A917JAU6</accession>
<name>A0A917JAU6_9SPHI</name>
<reference evidence="1" key="2">
    <citation type="submission" date="2020-09" db="EMBL/GenBank/DDBJ databases">
        <authorList>
            <person name="Sun Q."/>
            <person name="Sedlacek I."/>
        </authorList>
    </citation>
    <scope>NUCLEOTIDE SEQUENCE</scope>
    <source>
        <strain evidence="1">CCM 8711</strain>
    </source>
</reference>
<reference evidence="1" key="1">
    <citation type="journal article" date="2014" name="Int. J. Syst. Evol. Microbiol.">
        <title>Complete genome sequence of Corynebacterium casei LMG S-19264T (=DSM 44701T), isolated from a smear-ripened cheese.</title>
        <authorList>
            <consortium name="US DOE Joint Genome Institute (JGI-PGF)"/>
            <person name="Walter F."/>
            <person name="Albersmeier A."/>
            <person name="Kalinowski J."/>
            <person name="Ruckert C."/>
        </authorList>
    </citation>
    <scope>NUCLEOTIDE SEQUENCE</scope>
    <source>
        <strain evidence="1">CCM 8711</strain>
    </source>
</reference>
<evidence type="ECO:0000313" key="1">
    <source>
        <dbReference type="EMBL" id="GGI51714.1"/>
    </source>
</evidence>
<dbReference type="EMBL" id="BMDO01000008">
    <property type="protein sequence ID" value="GGI51714.1"/>
    <property type="molecule type" value="Genomic_DNA"/>
</dbReference>
<proteinExistence type="predicted"/>
<organism evidence="1 2">
    <name type="scientific">Mucilaginibacter galii</name>
    <dbReference type="NCBI Taxonomy" id="2005073"/>
    <lineage>
        <taxon>Bacteria</taxon>
        <taxon>Pseudomonadati</taxon>
        <taxon>Bacteroidota</taxon>
        <taxon>Sphingobacteriia</taxon>
        <taxon>Sphingobacteriales</taxon>
        <taxon>Sphingobacteriaceae</taxon>
        <taxon>Mucilaginibacter</taxon>
    </lineage>
</organism>